<dbReference type="AlphaFoldDB" id="W0VB35"/>
<organism evidence="2 3">
    <name type="scientific">Janthinobacterium agaricidamnosum NBRC 102515 = DSM 9628</name>
    <dbReference type="NCBI Taxonomy" id="1349767"/>
    <lineage>
        <taxon>Bacteria</taxon>
        <taxon>Pseudomonadati</taxon>
        <taxon>Pseudomonadota</taxon>
        <taxon>Betaproteobacteria</taxon>
        <taxon>Burkholderiales</taxon>
        <taxon>Oxalobacteraceae</taxon>
        <taxon>Janthinobacterium</taxon>
    </lineage>
</organism>
<keyword evidence="1" id="KW-0732">Signal</keyword>
<evidence type="ECO:0000256" key="1">
    <source>
        <dbReference type="SAM" id="SignalP"/>
    </source>
</evidence>
<protein>
    <submittedName>
        <fullName evidence="2">Uncharacterized protein</fullName>
    </submittedName>
</protein>
<dbReference type="PATRIC" id="fig|1349767.4.peg.444"/>
<dbReference type="Proteomes" id="UP000027604">
    <property type="component" value="Chromosome I"/>
</dbReference>
<dbReference type="STRING" id="1349767.GJA_3856"/>
<reference evidence="2 3" key="1">
    <citation type="journal article" date="2015" name="Genome Announc.">
        <title>Genome Sequence of Mushroom Soft-Rot Pathogen Janthinobacterium agaricidamnosum.</title>
        <authorList>
            <person name="Graupner K."/>
            <person name="Lackner G."/>
            <person name="Hertweck C."/>
        </authorList>
    </citation>
    <scope>NUCLEOTIDE SEQUENCE [LARGE SCALE GENOMIC DNA]</scope>
    <source>
        <strain evidence="3">NBRC 102515 / DSM 9628</strain>
    </source>
</reference>
<dbReference type="InterPro" id="IPR036091">
    <property type="entry name" value="Prodiol/glycerol_DeHase__sf_su"/>
</dbReference>
<sequence length="130" mass="14661">MIIAVCLMCVAAWLGGAAPTPYCRRTCQGRGWRKTFPEASKQQIREFLGLFAQAFAFRHAGQLQFRPDDTLLQIYRTVHPGRRIPDALELDTLACNLKRRYALDLGALWNEHLTLGELFGRSLAARASAR</sequence>
<evidence type="ECO:0000313" key="3">
    <source>
        <dbReference type="Proteomes" id="UP000027604"/>
    </source>
</evidence>
<evidence type="ECO:0000313" key="2">
    <source>
        <dbReference type="EMBL" id="CDG84467.1"/>
    </source>
</evidence>
<name>W0VB35_9BURK</name>
<gene>
    <name evidence="2" type="ORF">GJA_3856</name>
</gene>
<dbReference type="HOGENOM" id="CLU_1883274_0_0_4"/>
<feature type="chain" id="PRO_5004797537" evidence="1">
    <location>
        <begin position="18"/>
        <end position="130"/>
    </location>
</feature>
<dbReference type="SUPFAM" id="SSF47148">
    <property type="entry name" value="Diol dehydratase, gamma subunit"/>
    <property type="match status" value="1"/>
</dbReference>
<proteinExistence type="predicted"/>
<dbReference type="KEGG" id="jag:GJA_3856"/>
<keyword evidence="3" id="KW-1185">Reference proteome</keyword>
<dbReference type="EMBL" id="HG322949">
    <property type="protein sequence ID" value="CDG84467.1"/>
    <property type="molecule type" value="Genomic_DNA"/>
</dbReference>
<accession>W0VB35</accession>
<dbReference type="eggNOG" id="ENOG5033ZF2">
    <property type="taxonomic scope" value="Bacteria"/>
</dbReference>
<feature type="signal peptide" evidence="1">
    <location>
        <begin position="1"/>
        <end position="17"/>
    </location>
</feature>